<dbReference type="Gene3D" id="2.40.50.480">
    <property type="match status" value="1"/>
</dbReference>
<reference evidence="1" key="1">
    <citation type="submission" date="2017-05" db="EMBL/GenBank/DDBJ databases">
        <title>The Genome Sequence of Enterococcus sp. 9E7_DIV0242.</title>
        <authorList>
            <consortium name="The Broad Institute Genomics Platform"/>
            <consortium name="The Broad Institute Genomic Center for Infectious Diseases"/>
            <person name="Earl A."/>
            <person name="Manson A."/>
            <person name="Schwartman J."/>
            <person name="Gilmore M."/>
            <person name="Abouelleil A."/>
            <person name="Cao P."/>
            <person name="Chapman S."/>
            <person name="Cusick C."/>
            <person name="Shea T."/>
            <person name="Young S."/>
            <person name="Neafsey D."/>
            <person name="Nusbaum C."/>
            <person name="Birren B."/>
        </authorList>
    </citation>
    <scope>NUCLEOTIDE SEQUENCE [LARGE SCALE GENOMIC DNA]</scope>
    <source>
        <strain evidence="1">9E7_DIV0242</strain>
    </source>
</reference>
<dbReference type="NCBIfam" id="TIGR01655">
    <property type="entry name" value="yxeA_fam"/>
    <property type="match status" value="1"/>
</dbReference>
<dbReference type="PANTHER" id="PTHR36433:SF2">
    <property type="entry name" value="YXEA FAMILY PROTEIN"/>
    <property type="match status" value="1"/>
</dbReference>
<dbReference type="EMBL" id="NGMM01000001">
    <property type="protein sequence ID" value="OTP18244.1"/>
    <property type="molecule type" value="Genomic_DNA"/>
</dbReference>
<dbReference type="OrthoDB" id="2243114at2"/>
<accession>A0A242KAP3</accession>
<evidence type="ECO:0000313" key="1">
    <source>
        <dbReference type="EMBL" id="OTP18244.1"/>
    </source>
</evidence>
<keyword evidence="3" id="KW-1185">Reference proteome</keyword>
<dbReference type="PANTHER" id="PTHR36433">
    <property type="entry name" value="HYPOTHETICAL CYTOSOLIC PROTEIN"/>
    <property type="match status" value="1"/>
</dbReference>
<organism evidence="1">
    <name type="scientific">Candidatus Enterococcus clewellii</name>
    <dbReference type="NCBI Taxonomy" id="1834193"/>
    <lineage>
        <taxon>Bacteria</taxon>
        <taxon>Bacillati</taxon>
        <taxon>Bacillota</taxon>
        <taxon>Bacilli</taxon>
        <taxon>Lactobacillales</taxon>
        <taxon>Enterococcaceae</taxon>
        <taxon>Enterococcus</taxon>
    </lineage>
</organism>
<dbReference type="Proteomes" id="UP000195141">
    <property type="component" value="Chromosome"/>
</dbReference>
<dbReference type="RefSeq" id="WP_086347254.1">
    <property type="nucleotide sequence ID" value="NZ_CP147247.1"/>
</dbReference>
<dbReference type="Pfam" id="PF06486">
    <property type="entry name" value="DUF1093"/>
    <property type="match status" value="1"/>
</dbReference>
<reference evidence="2" key="3">
    <citation type="submission" date="2024-03" db="EMBL/GenBank/DDBJ databases">
        <title>The Genome Sequence of Enterococcus sp. DIV0242b.</title>
        <authorList>
            <consortium name="The Broad Institute Genomics Platform"/>
            <consortium name="The Broad Institute Microbial Omics Core"/>
            <consortium name="The Broad Institute Genomic Center for Infectious Diseases"/>
            <person name="Earl A."/>
            <person name="Manson A."/>
            <person name="Gilmore M."/>
            <person name="Schwartman J."/>
            <person name="Shea T."/>
            <person name="Abouelleil A."/>
            <person name="Cao P."/>
            <person name="Chapman S."/>
            <person name="Cusick C."/>
            <person name="Young S."/>
            <person name="Neafsey D."/>
            <person name="Nusbaum C."/>
            <person name="Birren B."/>
        </authorList>
    </citation>
    <scope>NUCLEOTIDE SEQUENCE</scope>
    <source>
        <strain evidence="2">9E7_DIV0242</strain>
    </source>
</reference>
<reference evidence="2" key="2">
    <citation type="submission" date="2017-05" db="EMBL/GenBank/DDBJ databases">
        <authorList>
            <consortium name="The Broad Institute Genomics Platform"/>
            <consortium name="The Broad Institute Genomic Center for Infectious Diseases"/>
            <person name="Earl A."/>
            <person name="Manson A."/>
            <person name="Schwartman J."/>
            <person name="Gilmore M."/>
            <person name="Abouelleil A."/>
            <person name="Cao P."/>
            <person name="Chapman S."/>
            <person name="Cusick C."/>
            <person name="Shea T."/>
            <person name="Young S."/>
            <person name="Neafsey D."/>
            <person name="Nusbaum C."/>
            <person name="Birren B."/>
        </authorList>
    </citation>
    <scope>NUCLEOTIDE SEQUENCE</scope>
    <source>
        <strain evidence="2">9E7_DIV0242</strain>
    </source>
</reference>
<protein>
    <recommendedName>
        <fullName evidence="4">YxeA family protein</fullName>
    </recommendedName>
</protein>
<dbReference type="InterPro" id="IPR036166">
    <property type="entry name" value="YxeA-like_sf"/>
</dbReference>
<evidence type="ECO:0008006" key="4">
    <source>
        <dbReference type="Google" id="ProtNLM"/>
    </source>
</evidence>
<evidence type="ECO:0000313" key="2">
    <source>
        <dbReference type="EMBL" id="WYJ88287.1"/>
    </source>
</evidence>
<sequence length="125" mass="14149">MKKLIGLLIVFLLLSGGAWFAYDYYYGGKDYYTEITTTGEVSQEKDSKGESFTTYHYTQKAFDKDGNETTQTMNESREKPLRIGALLKLKVNERKGIISWEEVNESSVPEKALEKISALSGTQTE</sequence>
<evidence type="ECO:0000313" key="3">
    <source>
        <dbReference type="Proteomes" id="UP000195141"/>
    </source>
</evidence>
<dbReference type="SUPFAM" id="SSF159121">
    <property type="entry name" value="BC4932-like"/>
    <property type="match status" value="1"/>
</dbReference>
<dbReference type="EMBL" id="CP147247">
    <property type="protein sequence ID" value="WYJ88287.1"/>
    <property type="molecule type" value="Genomic_DNA"/>
</dbReference>
<dbReference type="InterPro" id="IPR006542">
    <property type="entry name" value="DUF1093"/>
</dbReference>
<proteinExistence type="predicted"/>
<gene>
    <name evidence="2" type="ORF">A5888_000004</name>
    <name evidence="1" type="ORF">A5888_000056</name>
</gene>
<name>A0A242KAP3_9ENTE</name>
<dbReference type="AlphaFoldDB" id="A0A242KAP3"/>